<keyword evidence="16" id="KW-1185">Reference proteome</keyword>
<name>H8Z1V9_9GAMM</name>
<evidence type="ECO:0000256" key="3">
    <source>
        <dbReference type="ARBA" id="ARBA00022676"/>
    </source>
</evidence>
<evidence type="ECO:0000256" key="11">
    <source>
        <dbReference type="ARBA" id="ARBA00023136"/>
    </source>
</evidence>
<evidence type="ECO:0000256" key="8">
    <source>
        <dbReference type="ARBA" id="ARBA00022968"/>
    </source>
</evidence>
<comment type="subcellular location">
    <subcellularLocation>
        <location evidence="2">Endoplasmic reticulum membrane</location>
        <topology evidence="2">Single-pass type II membrane protein</topology>
    </subcellularLocation>
    <subcellularLocation>
        <location evidence="1">Golgi apparatus membrane</location>
        <topology evidence="1">Single-pass type II membrane protein</topology>
    </subcellularLocation>
</comment>
<evidence type="ECO:0000256" key="5">
    <source>
        <dbReference type="ARBA" id="ARBA00022692"/>
    </source>
</evidence>
<dbReference type="CDD" id="cd18773">
    <property type="entry name" value="PDC1_HK_sensor"/>
    <property type="match status" value="1"/>
</dbReference>
<dbReference type="GO" id="GO:0050650">
    <property type="term" value="P:chondroitin sulfate proteoglycan biosynthetic process"/>
    <property type="evidence" value="ECO:0007669"/>
    <property type="project" value="TreeGrafter"/>
</dbReference>
<sequence length="533" mass="60932">MKLAFVLLAHEPPAQLRPLIDSLLAAGSDVFVHYDASAPHDLNANSREWALERHPGRLFHAKRVKVTWGEWSIVQATLNCLTLARQQGFDCDAMMLLSGSCMPIKPVALLAEHLAEQPLDYIESVDATKVHWVAGGFQEERWVHYHLFNWRTHQWWFDQSIAWQRTLKIRRRLPLGHIPRLGSQWWCLRTATIERLLALLDRHPKLVKFYRRTWVPDELFFQTLVGNLVPAGERSAEILTGYAFNSRGVPRVYYDDDLAELCSEPAYFARKMAPRAEALRQRLQQIATATPEAYRAFLADEDGQLAANLRQRLSLHSITTQQRWFALLSTQENPYDYIKSIPNPMLVIAAADRALGRTLVEPFMNRPDMAVYGYLLDRQALDFGPQHSAVAGYHADSVALAHHHWHLYLGEIAFQAPGKTLVFLVDADETMFEHIKMLRWKKNLTLLLIEQSPSHIDAPAAFPALARHYRQTQQSRCLQAELDTLLTDHFCQILRLRNPGSEQIREALDIVLRTVPCASDADVTASPPALLWQ</sequence>
<reference evidence="15 16" key="2">
    <citation type="submission" date="2011-11" db="EMBL/GenBank/DDBJ databases">
        <authorList>
            <consortium name="US DOE Joint Genome Institute"/>
            <person name="Lucas S."/>
            <person name="Han J."/>
            <person name="Lapidus A."/>
            <person name="Cheng J.-F."/>
            <person name="Goodwin L."/>
            <person name="Pitluck S."/>
            <person name="Peters L."/>
            <person name="Ovchinnikova G."/>
            <person name="Zhang X."/>
            <person name="Detter J.C."/>
            <person name="Han C."/>
            <person name="Tapia R."/>
            <person name="Land M."/>
            <person name="Hauser L."/>
            <person name="Kyrpides N."/>
            <person name="Ivanova N."/>
            <person name="Pagani I."/>
            <person name="Vogl K."/>
            <person name="Liu Z."/>
            <person name="Overmann J."/>
            <person name="Frigaard N.-U."/>
            <person name="Bryant D."/>
            <person name="Woyke T."/>
        </authorList>
    </citation>
    <scope>NUCLEOTIDE SEQUENCE [LARGE SCALE GENOMIC DNA]</scope>
    <source>
        <strain evidence="15 16">970</strain>
    </source>
</reference>
<evidence type="ECO:0000256" key="9">
    <source>
        <dbReference type="ARBA" id="ARBA00022989"/>
    </source>
</evidence>
<dbReference type="GO" id="GO:0030158">
    <property type="term" value="F:protein xylosyltransferase activity"/>
    <property type="evidence" value="ECO:0007669"/>
    <property type="project" value="InterPro"/>
</dbReference>
<evidence type="ECO:0000313" key="16">
    <source>
        <dbReference type="Proteomes" id="UP000002964"/>
    </source>
</evidence>
<dbReference type="RefSeq" id="WP_009149510.1">
    <property type="nucleotide sequence ID" value="NZ_CP121471.1"/>
</dbReference>
<dbReference type="GO" id="GO:0046872">
    <property type="term" value="F:metal ion binding"/>
    <property type="evidence" value="ECO:0007669"/>
    <property type="project" value="UniProtKB-KW"/>
</dbReference>
<evidence type="ECO:0000256" key="12">
    <source>
        <dbReference type="ARBA" id="ARBA00023157"/>
    </source>
</evidence>
<dbReference type="EMBL" id="JH603169">
    <property type="protein sequence ID" value="EIC22587.1"/>
    <property type="molecule type" value="Genomic_DNA"/>
</dbReference>
<accession>H8Z1V9</accession>
<dbReference type="InterPro" id="IPR043538">
    <property type="entry name" value="XYLT"/>
</dbReference>
<dbReference type="PANTHER" id="PTHR46025">
    <property type="entry name" value="XYLOSYLTRANSFERASE OXT"/>
    <property type="match status" value="1"/>
</dbReference>
<evidence type="ECO:0000256" key="13">
    <source>
        <dbReference type="ARBA" id="ARBA00023180"/>
    </source>
</evidence>
<dbReference type="Pfam" id="PF02485">
    <property type="entry name" value="Branch"/>
    <property type="match status" value="1"/>
</dbReference>
<keyword evidence="5" id="KW-0812">Transmembrane</keyword>
<keyword evidence="9" id="KW-1133">Transmembrane helix</keyword>
<dbReference type="PANTHER" id="PTHR46025:SF3">
    <property type="entry name" value="XYLOSYLTRANSFERASE OXT"/>
    <property type="match status" value="1"/>
</dbReference>
<evidence type="ECO:0000256" key="10">
    <source>
        <dbReference type="ARBA" id="ARBA00023034"/>
    </source>
</evidence>
<keyword evidence="12" id="KW-1015">Disulfide bond</keyword>
<dbReference type="HOGENOM" id="CLU_510826_0_0_6"/>
<dbReference type="AlphaFoldDB" id="H8Z1V9"/>
<dbReference type="GO" id="GO:0015012">
    <property type="term" value="P:heparan sulfate proteoglycan biosynthetic process"/>
    <property type="evidence" value="ECO:0007669"/>
    <property type="project" value="TreeGrafter"/>
</dbReference>
<dbReference type="STRING" id="631362.Thi970DRAFT_02859"/>
<keyword evidence="6" id="KW-0479">Metal-binding</keyword>
<dbReference type="OrthoDB" id="7943907at2"/>
<keyword evidence="11" id="KW-0472">Membrane</keyword>
<evidence type="ECO:0000313" key="15">
    <source>
        <dbReference type="EMBL" id="EIC22587.1"/>
    </source>
</evidence>
<organism evidence="15 16">
    <name type="scientific">Thiorhodovibrio frisius</name>
    <dbReference type="NCBI Taxonomy" id="631362"/>
    <lineage>
        <taxon>Bacteria</taxon>
        <taxon>Pseudomonadati</taxon>
        <taxon>Pseudomonadota</taxon>
        <taxon>Gammaproteobacteria</taxon>
        <taxon>Chromatiales</taxon>
        <taxon>Chromatiaceae</taxon>
        <taxon>Thiorhodovibrio</taxon>
    </lineage>
</organism>
<protein>
    <recommendedName>
        <fullName evidence="14">Peptide O-xylosyltransferase</fullName>
    </recommendedName>
</protein>
<keyword evidence="3 15" id="KW-0328">Glycosyltransferase</keyword>
<keyword evidence="13" id="KW-0325">Glycoprotein</keyword>
<evidence type="ECO:0000256" key="6">
    <source>
        <dbReference type="ARBA" id="ARBA00022723"/>
    </source>
</evidence>
<dbReference type="eggNOG" id="ENOG502Z86D">
    <property type="taxonomic scope" value="Bacteria"/>
</dbReference>
<evidence type="ECO:0000256" key="2">
    <source>
        <dbReference type="ARBA" id="ARBA00004648"/>
    </source>
</evidence>
<keyword evidence="8" id="KW-0735">Signal-anchor</keyword>
<keyword evidence="4 15" id="KW-0808">Transferase</keyword>
<evidence type="ECO:0000256" key="1">
    <source>
        <dbReference type="ARBA" id="ARBA00004323"/>
    </source>
</evidence>
<evidence type="ECO:0000256" key="4">
    <source>
        <dbReference type="ARBA" id="ARBA00022679"/>
    </source>
</evidence>
<dbReference type="GO" id="GO:0016020">
    <property type="term" value="C:membrane"/>
    <property type="evidence" value="ECO:0007669"/>
    <property type="project" value="InterPro"/>
</dbReference>
<dbReference type="InterPro" id="IPR003406">
    <property type="entry name" value="Glyco_trans_14"/>
</dbReference>
<evidence type="ECO:0000256" key="7">
    <source>
        <dbReference type="ARBA" id="ARBA00022824"/>
    </source>
</evidence>
<proteinExistence type="predicted"/>
<evidence type="ECO:0000256" key="14">
    <source>
        <dbReference type="ARBA" id="ARBA00042865"/>
    </source>
</evidence>
<keyword evidence="7" id="KW-0256">Endoplasmic reticulum</keyword>
<dbReference type="Proteomes" id="UP000002964">
    <property type="component" value="Unassembled WGS sequence"/>
</dbReference>
<keyword evidence="10" id="KW-0333">Golgi apparatus</keyword>
<gene>
    <name evidence="15" type="ORF">Thi970DRAFT_02859</name>
</gene>
<reference evidence="16" key="1">
    <citation type="submission" date="2011-06" db="EMBL/GenBank/DDBJ databases">
        <authorList>
            <consortium name="US DOE Joint Genome Institute (JGI-PGF)"/>
            <person name="Lucas S."/>
            <person name="Han J."/>
            <person name="Lapidus A."/>
            <person name="Cheng J.-F."/>
            <person name="Goodwin L."/>
            <person name="Pitluck S."/>
            <person name="Peters L."/>
            <person name="Land M.L."/>
            <person name="Hauser L."/>
            <person name="Vogl K."/>
            <person name="Liu Z."/>
            <person name="Overmann J."/>
            <person name="Frigaard N.-U."/>
            <person name="Bryant D.A."/>
            <person name="Woyke T.J."/>
        </authorList>
    </citation>
    <scope>NUCLEOTIDE SEQUENCE [LARGE SCALE GENOMIC DNA]</scope>
    <source>
        <strain evidence="16">970</strain>
    </source>
</reference>